<sequence>MKRIAKRLKPFAALTLGVLAFPVVAAAEIAPGDVQFDDYGAVETSLTGSAGNADEGRKIMTEKSLGNCVSCHAAEAYADVPFHGEVGPWLDGAGSRWTEAELRGLVVNPKKTFEGTVMPAFYKVDGFNRPGDAYTGKAAPADLPPILSAQQIEDVVAYLMTLKDE</sequence>
<evidence type="ECO:0000256" key="5">
    <source>
        <dbReference type="SAM" id="SignalP"/>
    </source>
</evidence>
<dbReference type="SUPFAM" id="SSF46626">
    <property type="entry name" value="Cytochrome c"/>
    <property type="match status" value="1"/>
</dbReference>
<dbReference type="NCBIfam" id="TIGR04485">
    <property type="entry name" value="thiosulf_SoxX"/>
    <property type="match status" value="1"/>
</dbReference>
<dbReference type="RefSeq" id="WP_066703911.1">
    <property type="nucleotide sequence ID" value="NZ_CP022196.1"/>
</dbReference>
<keyword evidence="2 4" id="KW-0479">Metal-binding</keyword>
<dbReference type="AlphaFoldDB" id="A0A291GBE0"/>
<keyword evidence="5" id="KW-0732">Signal</keyword>
<evidence type="ECO:0000256" key="3">
    <source>
        <dbReference type="ARBA" id="ARBA00023004"/>
    </source>
</evidence>
<keyword evidence="8" id="KW-1185">Reference proteome</keyword>
<dbReference type="InterPro" id="IPR009056">
    <property type="entry name" value="Cyt_c-like_dom"/>
</dbReference>
<evidence type="ECO:0000256" key="1">
    <source>
        <dbReference type="ARBA" id="ARBA00022617"/>
    </source>
</evidence>
<dbReference type="Proteomes" id="UP000217935">
    <property type="component" value="Chromosome"/>
</dbReference>
<dbReference type="GO" id="GO:0009055">
    <property type="term" value="F:electron transfer activity"/>
    <property type="evidence" value="ECO:0007669"/>
    <property type="project" value="InterPro"/>
</dbReference>
<reference evidence="7 8" key="1">
    <citation type="submission" date="2017-06" db="EMBL/GenBank/DDBJ databases">
        <title>Celeribacter sp. TSPH2 complete genome sequence.</title>
        <authorList>
            <person name="Woo J.-H."/>
            <person name="Kim H.-S."/>
        </authorList>
    </citation>
    <scope>NUCLEOTIDE SEQUENCE [LARGE SCALE GENOMIC DNA]</scope>
    <source>
        <strain evidence="7 8">TSPH2</strain>
    </source>
</reference>
<evidence type="ECO:0000259" key="6">
    <source>
        <dbReference type="PROSITE" id="PS51007"/>
    </source>
</evidence>
<dbReference type="STRING" id="1758178.GCA_001550095_00078"/>
<evidence type="ECO:0000313" key="7">
    <source>
        <dbReference type="EMBL" id="ATG47362.1"/>
    </source>
</evidence>
<evidence type="ECO:0000313" key="8">
    <source>
        <dbReference type="Proteomes" id="UP000217935"/>
    </source>
</evidence>
<organism evidence="7 8">
    <name type="scientific">Celeribacter ethanolicus</name>
    <dbReference type="NCBI Taxonomy" id="1758178"/>
    <lineage>
        <taxon>Bacteria</taxon>
        <taxon>Pseudomonadati</taxon>
        <taxon>Pseudomonadota</taxon>
        <taxon>Alphaproteobacteria</taxon>
        <taxon>Rhodobacterales</taxon>
        <taxon>Roseobacteraceae</taxon>
        <taxon>Celeribacter</taxon>
    </lineage>
</organism>
<protein>
    <submittedName>
        <fullName evidence="7">Sulfur oxidation c-type cytochrome SoxX</fullName>
    </submittedName>
</protein>
<feature type="domain" description="Cytochrome c" evidence="6">
    <location>
        <begin position="51"/>
        <end position="163"/>
    </location>
</feature>
<dbReference type="Pfam" id="PF00034">
    <property type="entry name" value="Cytochrom_C"/>
    <property type="match status" value="1"/>
</dbReference>
<keyword evidence="3 4" id="KW-0408">Iron</keyword>
<gene>
    <name evidence="7" type="primary">soxX</name>
    <name evidence="7" type="ORF">CEW89_07130</name>
</gene>
<dbReference type="InterPro" id="IPR036909">
    <property type="entry name" value="Cyt_c-like_dom_sf"/>
</dbReference>
<dbReference type="GO" id="GO:0020037">
    <property type="term" value="F:heme binding"/>
    <property type="evidence" value="ECO:0007669"/>
    <property type="project" value="InterPro"/>
</dbReference>
<accession>A0A291GBE0</accession>
<dbReference type="KEGG" id="ceh:CEW89_07130"/>
<evidence type="ECO:0000256" key="4">
    <source>
        <dbReference type="PROSITE-ProRule" id="PRU00433"/>
    </source>
</evidence>
<dbReference type="GO" id="GO:0046872">
    <property type="term" value="F:metal ion binding"/>
    <property type="evidence" value="ECO:0007669"/>
    <property type="project" value="UniProtKB-KW"/>
</dbReference>
<dbReference type="OrthoDB" id="9793634at2"/>
<feature type="signal peptide" evidence="5">
    <location>
        <begin position="1"/>
        <end position="25"/>
    </location>
</feature>
<dbReference type="EMBL" id="CP022196">
    <property type="protein sequence ID" value="ATG47362.1"/>
    <property type="molecule type" value="Genomic_DNA"/>
</dbReference>
<keyword evidence="1 4" id="KW-0349">Heme</keyword>
<dbReference type="Gene3D" id="1.10.760.10">
    <property type="entry name" value="Cytochrome c-like domain"/>
    <property type="match status" value="1"/>
</dbReference>
<name>A0A291GBE0_9RHOB</name>
<feature type="chain" id="PRO_5012764658" evidence="5">
    <location>
        <begin position="26"/>
        <end position="165"/>
    </location>
</feature>
<proteinExistence type="predicted"/>
<dbReference type="InterPro" id="IPR030999">
    <property type="entry name" value="Thiosulf_SoxX"/>
</dbReference>
<dbReference type="PROSITE" id="PS51007">
    <property type="entry name" value="CYTC"/>
    <property type="match status" value="1"/>
</dbReference>
<evidence type="ECO:0000256" key="2">
    <source>
        <dbReference type="ARBA" id="ARBA00022723"/>
    </source>
</evidence>